<dbReference type="InterPro" id="IPR009072">
    <property type="entry name" value="Histone-fold"/>
</dbReference>
<sequence length="177" mass="21109">MKNLEEIIKFIIINLLKQHEFEYIRSNALDILVEIFNGYLDYILTTIKGKVNHSKRNYVNLIDLVKNNKELFISFDVDELDIGNNLEFSFQEIIEEETWSCQLNNKPENIIHIYKWMPELPPIHTYRRTFQLERGNIKESIGVKNKIDQSLKSEKNMFKLFNTSGSLPKFINYLYKK</sequence>
<organism evidence="2 3">
    <name type="scientific">Hepatospora eriocheir</name>
    <dbReference type="NCBI Taxonomy" id="1081669"/>
    <lineage>
        <taxon>Eukaryota</taxon>
        <taxon>Fungi</taxon>
        <taxon>Fungi incertae sedis</taxon>
        <taxon>Microsporidia</taxon>
        <taxon>Hepatosporidae</taxon>
        <taxon>Hepatospora</taxon>
    </lineage>
</organism>
<proteinExistence type="predicted"/>
<gene>
    <name evidence="2" type="ORF">A0H76_2031</name>
</gene>
<evidence type="ECO:0000313" key="3">
    <source>
        <dbReference type="Proteomes" id="UP000192501"/>
    </source>
</evidence>
<dbReference type="VEuPathDB" id="MicrosporidiaDB:A0H76_2031"/>
<reference evidence="2 3" key="1">
    <citation type="journal article" date="2017" name="Environ. Microbiol.">
        <title>Decay of the glycolytic pathway and adaptation to intranuclear parasitism within Enterocytozoonidae microsporidia.</title>
        <authorList>
            <person name="Wiredu Boakye D."/>
            <person name="Jaroenlak P."/>
            <person name="Prachumwat A."/>
            <person name="Williams T.A."/>
            <person name="Bateman K.S."/>
            <person name="Itsathitphaisarn O."/>
            <person name="Sritunyalucksana K."/>
            <person name="Paszkiewicz K.H."/>
            <person name="Moore K.A."/>
            <person name="Stentiford G.D."/>
            <person name="Williams B.A."/>
        </authorList>
    </citation>
    <scope>NUCLEOTIDE SEQUENCE [LARGE SCALE GENOMIC DNA]</scope>
    <source>
        <strain evidence="3">canceri</strain>
    </source>
</reference>
<dbReference type="Gene3D" id="1.10.20.10">
    <property type="entry name" value="Histone, subunit A"/>
    <property type="match status" value="1"/>
</dbReference>
<dbReference type="Pfam" id="PF10406">
    <property type="entry name" value="TAF8_C"/>
    <property type="match status" value="1"/>
</dbReference>
<dbReference type="InterPro" id="IPR031498">
    <property type="entry name" value="Bromo_TP-like"/>
</dbReference>
<dbReference type="GO" id="GO:0046982">
    <property type="term" value="F:protein heterodimerization activity"/>
    <property type="evidence" value="ECO:0007669"/>
    <property type="project" value="InterPro"/>
</dbReference>
<evidence type="ECO:0000313" key="2">
    <source>
        <dbReference type="EMBL" id="ORE00184.1"/>
    </source>
</evidence>
<dbReference type="CDD" id="cd00076">
    <property type="entry name" value="HFD_SF"/>
    <property type="match status" value="1"/>
</dbReference>
<evidence type="ECO:0000259" key="1">
    <source>
        <dbReference type="Pfam" id="PF10406"/>
    </source>
</evidence>
<dbReference type="EMBL" id="LTAI01000053">
    <property type="protein sequence ID" value="ORE00184.1"/>
    <property type="molecule type" value="Genomic_DNA"/>
</dbReference>
<dbReference type="Proteomes" id="UP000192501">
    <property type="component" value="Unassembled WGS sequence"/>
</dbReference>
<feature type="domain" description="Transcription factor TFIID subunit 8 C-terminal" evidence="1">
    <location>
        <begin position="112"/>
        <end position="160"/>
    </location>
</feature>
<comment type="caution">
    <text evidence="2">The sequence shown here is derived from an EMBL/GenBank/DDBJ whole genome shotgun (WGS) entry which is preliminary data.</text>
</comment>
<dbReference type="AlphaFoldDB" id="A0A1X0QKC5"/>
<dbReference type="VEuPathDB" id="MicrosporidiaDB:HERIO_1539"/>
<protein>
    <recommendedName>
        <fullName evidence="1">Transcription factor TFIID subunit 8 C-terminal domain-containing protein</fullName>
    </recommendedName>
</protein>
<dbReference type="Pfam" id="PF17027">
    <property type="entry name" value="Bromo_TP_like"/>
    <property type="match status" value="1"/>
</dbReference>
<accession>A0A1X0QKC5</accession>
<name>A0A1X0QKC5_9MICR</name>
<dbReference type="InterPro" id="IPR019473">
    <property type="entry name" value="TFIID_su8_C"/>
</dbReference>